<feature type="region of interest" description="Disordered" evidence="8">
    <location>
        <begin position="15"/>
        <end position="51"/>
    </location>
</feature>
<dbReference type="GO" id="GO:0031902">
    <property type="term" value="C:late endosome membrane"/>
    <property type="evidence" value="ECO:0007669"/>
    <property type="project" value="TreeGrafter"/>
</dbReference>
<dbReference type="Gene3D" id="1.10.357.50">
    <property type="match status" value="2"/>
</dbReference>
<dbReference type="Pfam" id="PF00168">
    <property type="entry name" value="C2"/>
    <property type="match status" value="3"/>
</dbReference>
<dbReference type="SMART" id="SM00239">
    <property type="entry name" value="C2"/>
    <property type="match status" value="2"/>
</dbReference>
<dbReference type="GO" id="GO:1905413">
    <property type="term" value="P:regulation of dense core granule exocytosis"/>
    <property type="evidence" value="ECO:0007669"/>
    <property type="project" value="TreeGrafter"/>
</dbReference>
<dbReference type="CDD" id="cd08676">
    <property type="entry name" value="C2A_Munc13-like"/>
    <property type="match status" value="1"/>
</dbReference>
<dbReference type="SUPFAM" id="SSF49562">
    <property type="entry name" value="C2 domain (Calcium/lipid-binding domain, CaLB)"/>
    <property type="match status" value="2"/>
</dbReference>
<dbReference type="GO" id="GO:0005886">
    <property type="term" value="C:plasma membrane"/>
    <property type="evidence" value="ECO:0007669"/>
    <property type="project" value="TreeGrafter"/>
</dbReference>
<dbReference type="PANTHER" id="PTHR45999">
    <property type="entry name" value="UNC-13-4A, ISOFORM B"/>
    <property type="match status" value="1"/>
</dbReference>
<evidence type="ECO:0000259" key="9">
    <source>
        <dbReference type="PROSITE" id="PS50004"/>
    </source>
</evidence>
<evidence type="ECO:0000256" key="1">
    <source>
        <dbReference type="ARBA" id="ARBA00004496"/>
    </source>
</evidence>
<dbReference type="Gene3D" id="2.60.40.150">
    <property type="entry name" value="C2 domain"/>
    <property type="match status" value="2"/>
</dbReference>
<evidence type="ECO:0000256" key="4">
    <source>
        <dbReference type="ARBA" id="ARBA00022483"/>
    </source>
</evidence>
<feature type="domain" description="MHD1" evidence="10">
    <location>
        <begin position="581"/>
        <end position="703"/>
    </location>
</feature>
<name>A0A4U5VTV3_COLLU</name>
<dbReference type="InterPro" id="IPR014770">
    <property type="entry name" value="Munc13_1"/>
</dbReference>
<dbReference type="InterPro" id="IPR000008">
    <property type="entry name" value="C2_dom"/>
</dbReference>
<keyword evidence="5" id="KW-0963">Cytoplasm</keyword>
<evidence type="ECO:0000259" key="11">
    <source>
        <dbReference type="PROSITE" id="PS51259"/>
    </source>
</evidence>
<comment type="similarity">
    <text evidence="3">Belongs to the unc-13 family.</text>
</comment>
<feature type="domain" description="C2" evidence="9">
    <location>
        <begin position="91"/>
        <end position="268"/>
    </location>
</feature>
<dbReference type="InterPro" id="IPR014772">
    <property type="entry name" value="Munc13_dom-2"/>
</dbReference>
<dbReference type="GO" id="GO:0006887">
    <property type="term" value="P:exocytosis"/>
    <property type="evidence" value="ECO:0007669"/>
    <property type="project" value="UniProtKB-KW"/>
</dbReference>
<dbReference type="InterPro" id="IPR052095">
    <property type="entry name" value="UNC-13_domain"/>
</dbReference>
<keyword evidence="4" id="KW-0268">Exocytosis</keyword>
<dbReference type="Proteomes" id="UP000298787">
    <property type="component" value="Chromosome 23"/>
</dbReference>
<evidence type="ECO:0000256" key="6">
    <source>
        <dbReference type="ARBA" id="ARBA00022753"/>
    </source>
</evidence>
<dbReference type="GO" id="GO:0000149">
    <property type="term" value="F:SNARE binding"/>
    <property type="evidence" value="ECO:0007669"/>
    <property type="project" value="TreeGrafter"/>
</dbReference>
<dbReference type="PROSITE" id="PS50004">
    <property type="entry name" value="C2"/>
    <property type="match status" value="2"/>
</dbReference>
<keyword evidence="6" id="KW-0967">Endosome</keyword>
<evidence type="ECO:0000313" key="12">
    <source>
        <dbReference type="EMBL" id="TKS92143.1"/>
    </source>
</evidence>
<evidence type="ECO:0000256" key="7">
    <source>
        <dbReference type="SAM" id="Coils"/>
    </source>
</evidence>
<dbReference type="PANTHER" id="PTHR45999:SF1">
    <property type="entry name" value="BAI1-ASSOCIATED PROTEIN 3"/>
    <property type="match status" value="1"/>
</dbReference>
<gene>
    <name evidence="12" type="ORF">D9C73_025656</name>
</gene>
<dbReference type="InterPro" id="IPR035892">
    <property type="entry name" value="C2_domain_sf"/>
</dbReference>
<feature type="coiled-coil region" evidence="7">
    <location>
        <begin position="82"/>
        <end position="109"/>
    </location>
</feature>
<evidence type="ECO:0000256" key="3">
    <source>
        <dbReference type="ARBA" id="ARBA00005823"/>
    </source>
</evidence>
<reference evidence="12 13" key="1">
    <citation type="submission" date="2019-01" db="EMBL/GenBank/DDBJ databases">
        <title>Genome Assembly of Collichthys lucidus.</title>
        <authorList>
            <person name="Cai M."/>
            <person name="Xiao S."/>
        </authorList>
    </citation>
    <scope>NUCLEOTIDE SEQUENCE [LARGE SCALE GENOMIC DNA]</scope>
    <source>
        <strain evidence="12">JT15FE1705JMU</strain>
        <tissue evidence="12">Muscle</tissue>
    </source>
</reference>
<keyword evidence="13" id="KW-1185">Reference proteome</keyword>
<dbReference type="PROSITE" id="PS51259">
    <property type="entry name" value="MHD2"/>
    <property type="match status" value="1"/>
</dbReference>
<evidence type="ECO:0000259" key="10">
    <source>
        <dbReference type="PROSITE" id="PS51258"/>
    </source>
</evidence>
<protein>
    <submittedName>
        <fullName evidence="12">BAI1-associated protein 3</fullName>
    </submittedName>
</protein>
<proteinExistence type="inferred from homology"/>
<feature type="domain" description="MHD2" evidence="11">
    <location>
        <begin position="789"/>
        <end position="897"/>
    </location>
</feature>
<dbReference type="GO" id="GO:0098793">
    <property type="term" value="C:presynapse"/>
    <property type="evidence" value="ECO:0007669"/>
    <property type="project" value="GOC"/>
</dbReference>
<dbReference type="GO" id="GO:0032588">
    <property type="term" value="C:trans-Golgi network membrane"/>
    <property type="evidence" value="ECO:0007669"/>
    <property type="project" value="TreeGrafter"/>
</dbReference>
<dbReference type="Gene3D" id="1.20.58.1100">
    <property type="match status" value="1"/>
</dbReference>
<dbReference type="GO" id="GO:0099503">
    <property type="term" value="C:secretory vesicle"/>
    <property type="evidence" value="ECO:0007669"/>
    <property type="project" value="TreeGrafter"/>
</dbReference>
<evidence type="ECO:0000313" key="13">
    <source>
        <dbReference type="Proteomes" id="UP000298787"/>
    </source>
</evidence>
<evidence type="ECO:0000256" key="8">
    <source>
        <dbReference type="SAM" id="MobiDB-lite"/>
    </source>
</evidence>
<evidence type="ECO:0000256" key="2">
    <source>
        <dbReference type="ARBA" id="ARBA00004603"/>
    </source>
</evidence>
<comment type="subcellular location">
    <subcellularLocation>
        <location evidence="1">Cytoplasm</location>
    </subcellularLocation>
    <subcellularLocation>
        <location evidence="2">Late endosome</location>
    </subcellularLocation>
</comment>
<dbReference type="GO" id="GO:0001956">
    <property type="term" value="P:positive regulation of neurotransmitter secretion"/>
    <property type="evidence" value="ECO:0007669"/>
    <property type="project" value="TreeGrafter"/>
</dbReference>
<dbReference type="PROSITE" id="PS51258">
    <property type="entry name" value="MHD1"/>
    <property type="match status" value="1"/>
</dbReference>
<accession>A0A4U5VTV3</accession>
<evidence type="ECO:0000256" key="5">
    <source>
        <dbReference type="ARBA" id="ARBA00022490"/>
    </source>
</evidence>
<keyword evidence="7" id="KW-0175">Coiled coil</keyword>
<feature type="domain" description="C2" evidence="9">
    <location>
        <begin position="912"/>
        <end position="1037"/>
    </location>
</feature>
<dbReference type="AlphaFoldDB" id="A0A4U5VTV3"/>
<dbReference type="EMBL" id="CM014100">
    <property type="protein sequence ID" value="TKS92143.1"/>
    <property type="molecule type" value="Genomic_DNA"/>
</dbReference>
<dbReference type="GO" id="GO:0055038">
    <property type="term" value="C:recycling endosome membrane"/>
    <property type="evidence" value="ECO:0007669"/>
    <property type="project" value="TreeGrafter"/>
</dbReference>
<organism evidence="12 13">
    <name type="scientific">Collichthys lucidus</name>
    <name type="common">Big head croaker</name>
    <name type="synonym">Sciaena lucida</name>
    <dbReference type="NCBI Taxonomy" id="240159"/>
    <lineage>
        <taxon>Eukaryota</taxon>
        <taxon>Metazoa</taxon>
        <taxon>Chordata</taxon>
        <taxon>Craniata</taxon>
        <taxon>Vertebrata</taxon>
        <taxon>Euteleostomi</taxon>
        <taxon>Actinopterygii</taxon>
        <taxon>Neopterygii</taxon>
        <taxon>Teleostei</taxon>
        <taxon>Neoteleostei</taxon>
        <taxon>Acanthomorphata</taxon>
        <taxon>Eupercaria</taxon>
        <taxon>Sciaenidae</taxon>
        <taxon>Collichthys</taxon>
    </lineage>
</organism>
<dbReference type="CDD" id="cd04009">
    <property type="entry name" value="C2B_Munc13-like"/>
    <property type="match status" value="1"/>
</dbReference>
<dbReference type="STRING" id="240159.A0A4U5VTV3"/>
<sequence>MTTLLDLKSSVLRQVQRSQSLRSRREPPPTASSPLTHCPDPLPRSGTLTNSPSMAAISPYQYLMGLPSTPPPWVSEESMEFFERVNAILQKQENMLRAAQAERASFSLRVSVMKAKNLMAKDANGYSDPYCMLGILVGQSPREMEEKKERKFSFRKRKEKLEKRSSTKEVLPAKCIQVTEVKPETLNPVWDEHFVLDHDDDVSVAEACKKLNEVSGLRGMGRYFKQIAKSVRANGSASSGSEENADDFLGCINIPLSEIPVVGYDTWFKLEPRSSTSKVQGECHLILKLFTSQRDTALSKKDSNVTIHKKLLSQIVEYEHAHVKREPYNWNGQVCPPAWTVLTHHAVQTDLSPLQQAIVRWQCYSSHHRTQRVCYSLLLRLLRTIDAEWDPATVRGDLERQLSDSFRLYTEHCLCLMKNMRQIFPCTSAAAITRYELMLRGVGYMQNMRAFKTVCPLRNELHLDITTAVKKGSAEWYESLIARYKPEEGDVVHHPLTMQTLEEQLKKLVHVVDGVCADVQRARNIYNQLFYSAVKVDFFSISYRQLEKQVADDVNVAMERVCGTLEQESSRLTQTMGETIFELFMSLKILKGFREFLPLKDAKMLALTVFHNWFKSSIHKWLQIIHDRSCDRIRIAVETDKLEPVHQAKHSSSAVEVTACLSQNFCSEAVCYSEMITRKIERNQLGRDHKSFTVQLCVGLNNTEHVRVFLGHLPRDLDWQGVERAMEESCGVEGKEQVYKALNGQLFNMDLDLQREAKRLITLLTDKMLPELRRYIQHISLSPDSINNDDAVSPLMKYLQDTMVILTENLVKENLTRVLQSMWELLLRMILDAVAENRGVQVEFYNRFQYTVETLLQFFHVKGEGLTLEDMKSGEYKVLDEELRLNKCSSFELIEQYYLEKISQQKTLKHTRYGRISVKCYYDAPEQRLTVEILHAADIIALDANGLSDPFVIVELCPHHLFPMAKSQRTQVKLKTLHPVFDELFYFHVSPEQYRHRFACLTFTVMDYDWLSTNDFAGEAVAPLSDFCWPGRPNATPAGKSVQPFILHLSRSKPSEKPIMRMLDARIGDREAQEFVRRLKEIEKSMEEE</sequence>